<evidence type="ECO:0000313" key="7">
    <source>
        <dbReference type="Proteomes" id="UP000184440"/>
    </source>
</evidence>
<evidence type="ECO:0000313" key="6">
    <source>
        <dbReference type="EMBL" id="SHN17204.1"/>
    </source>
</evidence>
<reference evidence="6 7" key="1">
    <citation type="submission" date="2016-11" db="EMBL/GenBank/DDBJ databases">
        <authorList>
            <person name="Jaros S."/>
            <person name="Januszkiewicz K."/>
            <person name="Wedrychowicz H."/>
        </authorList>
    </citation>
    <scope>NUCLEOTIDE SEQUENCE [LARGE SCALE GENOMIC DNA]</scope>
    <source>
        <strain evidence="6 7">DSM 46144</strain>
    </source>
</reference>
<accession>A0A1M7PJL2</accession>
<evidence type="ECO:0000259" key="5">
    <source>
        <dbReference type="Pfam" id="PF13193"/>
    </source>
</evidence>
<evidence type="ECO:0000256" key="3">
    <source>
        <dbReference type="SAM" id="MobiDB-lite"/>
    </source>
</evidence>
<dbReference type="GO" id="GO:0006631">
    <property type="term" value="P:fatty acid metabolic process"/>
    <property type="evidence" value="ECO:0007669"/>
    <property type="project" value="TreeGrafter"/>
</dbReference>
<keyword evidence="2 6" id="KW-0436">Ligase</keyword>
<dbReference type="SUPFAM" id="SSF56801">
    <property type="entry name" value="Acetyl-CoA synthetase-like"/>
    <property type="match status" value="1"/>
</dbReference>
<keyword evidence="7" id="KW-1185">Reference proteome</keyword>
<dbReference type="OrthoDB" id="9803968at2"/>
<dbReference type="AlphaFoldDB" id="A0A1M7PJL2"/>
<sequence>MGATIADQIRRAAAEHPDVRVVYHGPRGTVEITLAEHLRRAEAVAAGLHTLGVRRGDVVAIQVPHRIEGALAQQAGWLLGAVVLPIVPIYGPKELGFILGQSGASVFVVAPGTTPAADLLARIGPLPALRTTVVIDADVPPGAVAWERLGGHDATEGLAADPADRALLVYTSGTTADPKGVQHSSETLLAELAAMTDFFPGGPDVVHLAVFPAGHVAGVLGLLRALAGATPTVSLEKWDAAAAAALIGRYRVSVSVGAPVHLLAILDAAREHGHDLSSLRDYMLGAAQVPPHVVARANELGIVAYRGYGSSEHPTISSGRATDPEEKRLTTDGRVTPGNEVRLVDDDGADVPTGQDGEIVVRGPEQFLGYLDASLNESAYLPGGWLRTGDVGRFDDEGYLTVTDRKKDIIVRGGENISSKEVEDVLGTHPDVLAAAVVGVPDPRYGERVGAFVVLRPGAAFTVADADAHVRAAGLARQKTPEVIRVVDDLPRTPAGKVQKFALRTLLRESNDEL</sequence>
<dbReference type="GO" id="GO:0031956">
    <property type="term" value="F:medium-chain fatty acid-CoA ligase activity"/>
    <property type="evidence" value="ECO:0007669"/>
    <property type="project" value="TreeGrafter"/>
</dbReference>
<feature type="region of interest" description="Disordered" evidence="3">
    <location>
        <begin position="312"/>
        <end position="333"/>
    </location>
</feature>
<organism evidence="6 7">
    <name type="scientific">Cryptosporangium aurantiacum</name>
    <dbReference type="NCBI Taxonomy" id="134849"/>
    <lineage>
        <taxon>Bacteria</taxon>
        <taxon>Bacillati</taxon>
        <taxon>Actinomycetota</taxon>
        <taxon>Actinomycetes</taxon>
        <taxon>Cryptosporangiales</taxon>
        <taxon>Cryptosporangiaceae</taxon>
        <taxon>Cryptosporangium</taxon>
    </lineage>
</organism>
<gene>
    <name evidence="6" type="ORF">SAMN05443668_103414</name>
</gene>
<dbReference type="InterPro" id="IPR045851">
    <property type="entry name" value="AMP-bd_C_sf"/>
</dbReference>
<evidence type="ECO:0000256" key="1">
    <source>
        <dbReference type="ARBA" id="ARBA00006432"/>
    </source>
</evidence>
<dbReference type="Gene3D" id="3.40.50.12780">
    <property type="entry name" value="N-terminal domain of ligase-like"/>
    <property type="match status" value="1"/>
</dbReference>
<feature type="domain" description="AMP-binding enzyme C-terminal" evidence="5">
    <location>
        <begin position="421"/>
        <end position="497"/>
    </location>
</feature>
<evidence type="ECO:0000259" key="4">
    <source>
        <dbReference type="Pfam" id="PF00501"/>
    </source>
</evidence>
<dbReference type="FunFam" id="3.30.300.30:FF:000008">
    <property type="entry name" value="2,3-dihydroxybenzoate-AMP ligase"/>
    <property type="match status" value="1"/>
</dbReference>
<dbReference type="InterPro" id="IPR025110">
    <property type="entry name" value="AMP-bd_C"/>
</dbReference>
<feature type="domain" description="AMP-dependent synthetase/ligase" evidence="4">
    <location>
        <begin position="10"/>
        <end position="371"/>
    </location>
</feature>
<dbReference type="Proteomes" id="UP000184440">
    <property type="component" value="Unassembled WGS sequence"/>
</dbReference>
<evidence type="ECO:0000256" key="2">
    <source>
        <dbReference type="ARBA" id="ARBA00022598"/>
    </source>
</evidence>
<comment type="similarity">
    <text evidence="1">Belongs to the ATP-dependent AMP-binding enzyme family.</text>
</comment>
<name>A0A1M7PJL2_9ACTN</name>
<dbReference type="Pfam" id="PF00501">
    <property type="entry name" value="AMP-binding"/>
    <property type="match status" value="1"/>
</dbReference>
<proteinExistence type="inferred from homology"/>
<dbReference type="RefSeq" id="WP_073256362.1">
    <property type="nucleotide sequence ID" value="NZ_FRCS01000003.1"/>
</dbReference>
<dbReference type="PANTHER" id="PTHR43201:SF5">
    <property type="entry name" value="MEDIUM-CHAIN ACYL-COA LIGASE ACSF2, MITOCHONDRIAL"/>
    <property type="match status" value="1"/>
</dbReference>
<dbReference type="STRING" id="134849.SAMN05443668_103414"/>
<dbReference type="Gene3D" id="3.30.300.30">
    <property type="match status" value="1"/>
</dbReference>
<dbReference type="Pfam" id="PF13193">
    <property type="entry name" value="AMP-binding_C"/>
    <property type="match status" value="1"/>
</dbReference>
<dbReference type="InterPro" id="IPR042099">
    <property type="entry name" value="ANL_N_sf"/>
</dbReference>
<feature type="compositionally biased region" description="Basic and acidic residues" evidence="3">
    <location>
        <begin position="322"/>
        <end position="331"/>
    </location>
</feature>
<protein>
    <submittedName>
        <fullName evidence="6">Acyl-CoA synthetase (AMP-forming)/AMP-acid ligase II</fullName>
    </submittedName>
</protein>
<dbReference type="EMBL" id="FRCS01000003">
    <property type="protein sequence ID" value="SHN17204.1"/>
    <property type="molecule type" value="Genomic_DNA"/>
</dbReference>
<dbReference type="InterPro" id="IPR000873">
    <property type="entry name" value="AMP-dep_synth/lig_dom"/>
</dbReference>
<dbReference type="PANTHER" id="PTHR43201">
    <property type="entry name" value="ACYL-COA SYNTHETASE"/>
    <property type="match status" value="1"/>
</dbReference>